<dbReference type="HAMAP" id="MF_01139">
    <property type="entry name" value="ISPT"/>
    <property type="match status" value="1"/>
</dbReference>
<feature type="binding site" evidence="2">
    <location>
        <position position="69"/>
    </location>
    <ligand>
        <name>substrate</name>
    </ligand>
</feature>
<dbReference type="NCBIfam" id="TIGR00055">
    <property type="entry name" value="uppS"/>
    <property type="match status" value="1"/>
</dbReference>
<feature type="binding site" evidence="2">
    <location>
        <position position="20"/>
    </location>
    <ligand>
        <name>Mg(2+)</name>
        <dbReference type="ChEBI" id="CHEBI:18420"/>
    </ligand>
</feature>
<keyword evidence="2" id="KW-0133">Cell shape</keyword>
<dbReference type="GO" id="GO:0000287">
    <property type="term" value="F:magnesium ion binding"/>
    <property type="evidence" value="ECO:0007669"/>
    <property type="project" value="UniProtKB-UniRule"/>
</dbReference>
<proteinExistence type="inferred from homology"/>
<evidence type="ECO:0000313" key="3">
    <source>
        <dbReference type="EMBL" id="QDW65752.1"/>
    </source>
</evidence>
<dbReference type="SUPFAM" id="SSF64005">
    <property type="entry name" value="Undecaprenyl diphosphate synthase"/>
    <property type="match status" value="1"/>
</dbReference>
<comment type="function">
    <text evidence="2">Catalyzes the sequential condensation of isopentenyl diphosphate (IPP) with (2E,6E)-farnesyl diphosphate (E,E-FPP) to yield (2Z,6Z,10Z,14Z,18Z,22Z,26Z,30Z,34E,38E)-undecaprenyl diphosphate (di-trans,octa-cis-UPP). UPP is the precursor of glycosyl carrier lipid in the biosynthesis of bacterial cell wall polysaccharide components such as peptidoglycan and lipopolysaccharide.</text>
</comment>
<organism evidence="3 4">
    <name type="scientific">Luteimonas granuli</name>
    <dbReference type="NCBI Taxonomy" id="1176533"/>
    <lineage>
        <taxon>Bacteria</taxon>
        <taxon>Pseudomonadati</taxon>
        <taxon>Pseudomonadota</taxon>
        <taxon>Gammaproteobacteria</taxon>
        <taxon>Lysobacterales</taxon>
        <taxon>Lysobacteraceae</taxon>
        <taxon>Luteimonas</taxon>
    </lineage>
</organism>
<accession>A0A518N1H5</accession>
<dbReference type="Proteomes" id="UP000316584">
    <property type="component" value="Chromosome"/>
</dbReference>
<dbReference type="EMBL" id="CP042218">
    <property type="protein sequence ID" value="QDW65752.1"/>
    <property type="molecule type" value="Genomic_DNA"/>
</dbReference>
<dbReference type="AlphaFoldDB" id="A0A518N1H5"/>
<dbReference type="PANTHER" id="PTHR10291:SF0">
    <property type="entry name" value="DEHYDRODOLICHYL DIPHOSPHATE SYNTHASE 2"/>
    <property type="match status" value="1"/>
</dbReference>
<dbReference type="OrthoDB" id="4191603at2"/>
<comment type="cofactor">
    <cofactor evidence="2">
        <name>Mg(2+)</name>
        <dbReference type="ChEBI" id="CHEBI:18420"/>
    </cofactor>
    <text evidence="2">Binds 2 magnesium ions per subunit.</text>
</comment>
<dbReference type="GO" id="GO:0016094">
    <property type="term" value="P:polyprenol biosynthetic process"/>
    <property type="evidence" value="ECO:0007669"/>
    <property type="project" value="TreeGrafter"/>
</dbReference>
<dbReference type="KEGG" id="lug:FPZ22_01610"/>
<dbReference type="RefSeq" id="WP_144889656.1">
    <property type="nucleotide sequence ID" value="NZ_CP042218.1"/>
</dbReference>
<keyword evidence="2" id="KW-0961">Cell wall biogenesis/degradation</keyword>
<keyword evidence="2" id="KW-0460">Magnesium</keyword>
<feature type="binding site" evidence="2">
    <location>
        <position position="33"/>
    </location>
    <ligand>
        <name>substrate</name>
    </ligand>
</feature>
<dbReference type="GO" id="GO:0008360">
    <property type="term" value="P:regulation of cell shape"/>
    <property type="evidence" value="ECO:0007669"/>
    <property type="project" value="UniProtKB-KW"/>
</dbReference>
<comment type="subunit">
    <text evidence="2">Homodimer.</text>
</comment>
<comment type="similarity">
    <text evidence="2">Belongs to the UPP synthase family.</text>
</comment>
<dbReference type="FunFam" id="3.40.1180.10:FF:000001">
    <property type="entry name" value="(2E,6E)-farnesyl-diphosphate-specific ditrans,polycis-undecaprenyl-diphosphate synthase"/>
    <property type="match status" value="1"/>
</dbReference>
<dbReference type="InterPro" id="IPR018520">
    <property type="entry name" value="UPP_synth-like_CS"/>
</dbReference>
<dbReference type="GO" id="GO:0009252">
    <property type="term" value="P:peptidoglycan biosynthetic process"/>
    <property type="evidence" value="ECO:0007669"/>
    <property type="project" value="UniProtKB-UniRule"/>
</dbReference>
<keyword evidence="2" id="KW-0573">Peptidoglycan synthesis</keyword>
<feature type="binding site" evidence="2">
    <location>
        <position position="71"/>
    </location>
    <ligand>
        <name>substrate</name>
    </ligand>
</feature>
<dbReference type="InterPro" id="IPR001441">
    <property type="entry name" value="UPP_synth-like"/>
</dbReference>
<feature type="binding site" evidence="2">
    <location>
        <position position="25"/>
    </location>
    <ligand>
        <name>substrate</name>
    </ligand>
</feature>
<dbReference type="PROSITE" id="PS01066">
    <property type="entry name" value="UPP_SYNTHASE"/>
    <property type="match status" value="1"/>
</dbReference>
<dbReference type="InterPro" id="IPR036424">
    <property type="entry name" value="UPP_synth-like_sf"/>
</dbReference>
<feature type="binding site" evidence="2">
    <location>
        <position position="188"/>
    </location>
    <ligand>
        <name>substrate</name>
    </ligand>
</feature>
<feature type="binding site" evidence="2">
    <location>
        <position position="207"/>
    </location>
    <ligand>
        <name>Mg(2+)</name>
        <dbReference type="ChEBI" id="CHEBI:18420"/>
    </ligand>
</feature>
<dbReference type="CDD" id="cd00475">
    <property type="entry name" value="Cis_IPPS"/>
    <property type="match status" value="1"/>
</dbReference>
<feature type="active site" description="Proton acceptor" evidence="2">
    <location>
        <position position="68"/>
    </location>
</feature>
<evidence type="ECO:0000256" key="1">
    <source>
        <dbReference type="ARBA" id="ARBA00022679"/>
    </source>
</evidence>
<feature type="binding site" evidence="2">
    <location>
        <position position="37"/>
    </location>
    <ligand>
        <name>substrate</name>
    </ligand>
</feature>
<feature type="active site" evidence="2">
    <location>
        <position position="20"/>
    </location>
</feature>
<protein>
    <recommendedName>
        <fullName evidence="2">Ditrans,polycis-undecaprenyl-diphosphate synthase ((2E,6E)-farnesyl-diphosphate specific)</fullName>
        <ecNumber evidence="2">2.5.1.31</ecNumber>
    </recommendedName>
    <alternativeName>
        <fullName evidence="2">Ditrans,polycis-undecaprenylcistransferase</fullName>
    </alternativeName>
    <alternativeName>
        <fullName evidence="2">Undecaprenyl diphosphate synthase</fullName>
        <shortName evidence="2">UDS</shortName>
    </alternativeName>
    <alternativeName>
        <fullName evidence="2">Undecaprenyl pyrophosphate synthase</fullName>
        <shortName evidence="2">UPP synthase</shortName>
    </alternativeName>
</protein>
<keyword evidence="4" id="KW-1185">Reference proteome</keyword>
<dbReference type="PANTHER" id="PTHR10291">
    <property type="entry name" value="DEHYDRODOLICHYL DIPHOSPHATE SYNTHASE FAMILY MEMBER"/>
    <property type="match status" value="1"/>
</dbReference>
<keyword evidence="2" id="KW-0479">Metal-binding</keyword>
<dbReference type="EC" id="2.5.1.31" evidence="2"/>
<dbReference type="GO" id="GO:0071555">
    <property type="term" value="P:cell wall organization"/>
    <property type="evidence" value="ECO:0007669"/>
    <property type="project" value="UniProtKB-KW"/>
</dbReference>
<feature type="binding site" evidence="2">
    <location>
        <begin position="21"/>
        <end position="24"/>
    </location>
    <ligand>
        <name>substrate</name>
    </ligand>
</feature>
<evidence type="ECO:0000313" key="4">
    <source>
        <dbReference type="Proteomes" id="UP000316584"/>
    </source>
</evidence>
<name>A0A518N1H5_9GAMM</name>
<feature type="binding site" evidence="2">
    <location>
        <begin position="65"/>
        <end position="67"/>
    </location>
    <ligand>
        <name>substrate</name>
    </ligand>
</feature>
<evidence type="ECO:0000256" key="2">
    <source>
        <dbReference type="HAMAP-Rule" id="MF_01139"/>
    </source>
</evidence>
<dbReference type="GO" id="GO:0008834">
    <property type="term" value="F:ditrans,polycis-undecaprenyl-diphosphate synthase [(2E,6E)-farnesyl-diphosphate specific] activity"/>
    <property type="evidence" value="ECO:0007669"/>
    <property type="project" value="UniProtKB-UniRule"/>
</dbReference>
<reference evidence="3 4" key="1">
    <citation type="submission" date="2019-07" db="EMBL/GenBank/DDBJ databases">
        <title>Full genome sequence of Luteimonas sp. Gr-4.</title>
        <authorList>
            <person name="Im W.-T."/>
        </authorList>
    </citation>
    <scope>NUCLEOTIDE SEQUENCE [LARGE SCALE GENOMIC DNA]</scope>
    <source>
        <strain evidence="3 4">Gr-4</strain>
    </source>
</reference>
<dbReference type="GO" id="GO:0005829">
    <property type="term" value="C:cytosol"/>
    <property type="evidence" value="ECO:0007669"/>
    <property type="project" value="TreeGrafter"/>
</dbReference>
<keyword evidence="1 2" id="KW-0808">Transferase</keyword>
<gene>
    <name evidence="2 3" type="primary">uppS</name>
    <name evidence="3" type="ORF">FPZ22_01610</name>
</gene>
<dbReference type="Pfam" id="PF01255">
    <property type="entry name" value="Prenyltransf"/>
    <property type="match status" value="1"/>
</dbReference>
<dbReference type="Gene3D" id="3.40.1180.10">
    <property type="entry name" value="Decaprenyl diphosphate synthase-like"/>
    <property type="match status" value="1"/>
</dbReference>
<feature type="binding site" evidence="2">
    <location>
        <begin position="194"/>
        <end position="196"/>
    </location>
    <ligand>
        <name>substrate</name>
    </ligand>
</feature>
<comment type="catalytic activity">
    <reaction evidence="2">
        <text>8 isopentenyl diphosphate + (2E,6E)-farnesyl diphosphate = di-trans,octa-cis-undecaprenyl diphosphate + 8 diphosphate</text>
        <dbReference type="Rhea" id="RHEA:27551"/>
        <dbReference type="ChEBI" id="CHEBI:33019"/>
        <dbReference type="ChEBI" id="CHEBI:58405"/>
        <dbReference type="ChEBI" id="CHEBI:128769"/>
        <dbReference type="ChEBI" id="CHEBI:175763"/>
        <dbReference type="EC" id="2.5.1.31"/>
    </reaction>
</comment>
<sequence>MSAPSTTLQGTPRHVAIIMDGNGRWAARRRRPRMIGHRAGARAVNLCIDFCLERGVGALTLFAFSSENWGRPADEVGALMKLFLNALDREVDELHRRGVRVRFIGERGRFDAGIVARMDAAERLTADNAGLALSIAASYGGRQDIAAAARALAVEVAEGRMRPQDIDETAMARHMALADLPPPDLFIRTGGDLRISNFLLWQLAYTELWFTDLLWPDLDAATLQRAFDDFAARERRFGLTGGQVASEPTTDTNAP</sequence>